<dbReference type="InterPro" id="IPR023395">
    <property type="entry name" value="MCP_dom_sf"/>
</dbReference>
<comment type="caution">
    <text evidence="9">The sequence shown here is derived from an EMBL/GenBank/DDBJ whole genome shotgun (WGS) entry which is preliminary data.</text>
</comment>
<dbReference type="InterPro" id="IPR018108">
    <property type="entry name" value="MCP_transmembrane"/>
</dbReference>
<evidence type="ECO:0000256" key="2">
    <source>
        <dbReference type="ARBA" id="ARBA00006375"/>
    </source>
</evidence>
<keyword evidence="7" id="KW-0472">Membrane</keyword>
<dbReference type="PROSITE" id="PS50920">
    <property type="entry name" value="SOLCAR"/>
    <property type="match status" value="2"/>
</dbReference>
<name>A0A7D9DDU8_PARCT</name>
<evidence type="ECO:0000256" key="7">
    <source>
        <dbReference type="ARBA" id="ARBA00023136"/>
    </source>
</evidence>
<sequence>MHLPLSAIKPAVSNSMKPLMTAKLHTTAKTSNVYTTRPNISALALTKYLLQTKGITGIYRGLGATLLRDIPFSCLHFTIYSHLNFLGFGPNGEKSSTLHSCASGLASALVSALAVTPCDVIKTRLQVLPNGHSEPRYLGIKDCAIKIYKHEGLGSFFKGAVPRIMVIAPLFGIAQAVYNFEVSQKLMGLHKS</sequence>
<dbReference type="InterPro" id="IPR051028">
    <property type="entry name" value="Mito_Solute_Carrier"/>
</dbReference>
<dbReference type="Pfam" id="PF00153">
    <property type="entry name" value="Mito_carr"/>
    <property type="match status" value="2"/>
</dbReference>
<keyword evidence="6" id="KW-0496">Mitochondrion</keyword>
<dbReference type="EMBL" id="CACRXK020000525">
    <property type="protein sequence ID" value="CAB3982631.1"/>
    <property type="molecule type" value="Genomic_DNA"/>
</dbReference>
<evidence type="ECO:0000313" key="9">
    <source>
        <dbReference type="EMBL" id="CAB3982631.1"/>
    </source>
</evidence>
<dbReference type="PANTHER" id="PTHR45678:SF5">
    <property type="entry name" value="AT03939P-RELATED"/>
    <property type="match status" value="1"/>
</dbReference>
<gene>
    <name evidence="9" type="ORF">PACLA_8A066859</name>
</gene>
<comment type="similarity">
    <text evidence="2 8">Belongs to the mitochondrial carrier (TC 2.A.29) family.</text>
</comment>
<keyword evidence="10" id="KW-1185">Reference proteome</keyword>
<accession>A0A7D9DDU8</accession>
<dbReference type="GO" id="GO:0015183">
    <property type="term" value="F:L-aspartate transmembrane transporter activity"/>
    <property type="evidence" value="ECO:0007669"/>
    <property type="project" value="TreeGrafter"/>
</dbReference>
<dbReference type="Gene3D" id="1.50.40.10">
    <property type="entry name" value="Mitochondrial carrier domain"/>
    <property type="match status" value="1"/>
</dbReference>
<keyword evidence="8" id="KW-0813">Transport</keyword>
<proteinExistence type="inferred from homology"/>
<evidence type="ECO:0000256" key="5">
    <source>
        <dbReference type="ARBA" id="ARBA00022989"/>
    </source>
</evidence>
<evidence type="ECO:0000256" key="8">
    <source>
        <dbReference type="RuleBase" id="RU000488"/>
    </source>
</evidence>
<organism evidence="9 10">
    <name type="scientific">Paramuricea clavata</name>
    <name type="common">Red gorgonian</name>
    <name type="synonym">Violescent sea-whip</name>
    <dbReference type="NCBI Taxonomy" id="317549"/>
    <lineage>
        <taxon>Eukaryota</taxon>
        <taxon>Metazoa</taxon>
        <taxon>Cnidaria</taxon>
        <taxon>Anthozoa</taxon>
        <taxon>Octocorallia</taxon>
        <taxon>Malacalcyonacea</taxon>
        <taxon>Plexauridae</taxon>
        <taxon>Paramuricea</taxon>
    </lineage>
</organism>
<keyword evidence="3 8" id="KW-0812">Transmembrane</keyword>
<reference evidence="9" key="1">
    <citation type="submission" date="2020-04" db="EMBL/GenBank/DDBJ databases">
        <authorList>
            <person name="Alioto T."/>
            <person name="Alioto T."/>
            <person name="Gomez Garrido J."/>
        </authorList>
    </citation>
    <scope>NUCLEOTIDE SEQUENCE</scope>
    <source>
        <strain evidence="9">A484AB</strain>
    </source>
</reference>
<evidence type="ECO:0000313" key="10">
    <source>
        <dbReference type="Proteomes" id="UP001152795"/>
    </source>
</evidence>
<dbReference type="PANTHER" id="PTHR45678">
    <property type="entry name" value="MITOCHONDRIAL 2-OXODICARBOXYLATE CARRIER 1-RELATED"/>
    <property type="match status" value="1"/>
</dbReference>
<dbReference type="OrthoDB" id="2382881at2759"/>
<evidence type="ECO:0000256" key="6">
    <source>
        <dbReference type="ARBA" id="ARBA00023128"/>
    </source>
</evidence>
<evidence type="ECO:0000256" key="1">
    <source>
        <dbReference type="ARBA" id="ARBA00004448"/>
    </source>
</evidence>
<dbReference type="GO" id="GO:0005313">
    <property type="term" value="F:L-glutamate transmembrane transporter activity"/>
    <property type="evidence" value="ECO:0007669"/>
    <property type="project" value="TreeGrafter"/>
</dbReference>
<keyword evidence="5" id="KW-1133">Transmembrane helix</keyword>
<dbReference type="Proteomes" id="UP001152795">
    <property type="component" value="Unassembled WGS sequence"/>
</dbReference>
<comment type="subcellular location">
    <subcellularLocation>
        <location evidence="1">Mitochondrion inner membrane</location>
        <topology evidence="1">Multi-pass membrane protein</topology>
    </subcellularLocation>
</comment>
<keyword evidence="4" id="KW-0999">Mitochondrion inner membrane</keyword>
<protein>
    <submittedName>
        <fullName evidence="9">Uncharacterized protein</fullName>
    </submittedName>
</protein>
<dbReference type="GO" id="GO:0043490">
    <property type="term" value="P:malate-aspartate shuttle"/>
    <property type="evidence" value="ECO:0007669"/>
    <property type="project" value="TreeGrafter"/>
</dbReference>
<dbReference type="AlphaFoldDB" id="A0A7D9DDU8"/>
<evidence type="ECO:0000256" key="3">
    <source>
        <dbReference type="ARBA" id="ARBA00022692"/>
    </source>
</evidence>
<dbReference type="GO" id="GO:0005743">
    <property type="term" value="C:mitochondrial inner membrane"/>
    <property type="evidence" value="ECO:0007669"/>
    <property type="project" value="UniProtKB-SubCell"/>
</dbReference>
<dbReference type="SUPFAM" id="SSF103506">
    <property type="entry name" value="Mitochondrial carrier"/>
    <property type="match status" value="1"/>
</dbReference>
<evidence type="ECO:0000256" key="4">
    <source>
        <dbReference type="ARBA" id="ARBA00022792"/>
    </source>
</evidence>